<organism evidence="1 2">
    <name type="scientific">Candidatus Syntrophosphaera thermopropionivorans</name>
    <dbReference type="NCBI Taxonomy" id="2593015"/>
    <lineage>
        <taxon>Bacteria</taxon>
        <taxon>Pseudomonadati</taxon>
        <taxon>Candidatus Cloacimonadota</taxon>
        <taxon>Candidatus Cloacimonadia</taxon>
        <taxon>Candidatus Cloacimonadales</taxon>
        <taxon>Candidatus Cloacimonadaceae</taxon>
        <taxon>Candidatus Syntrophosphaera</taxon>
    </lineage>
</organism>
<reference evidence="1" key="1">
    <citation type="submission" date="2019-03" db="EMBL/GenBank/DDBJ databases">
        <title>Candidatus Syntrophosphaera thermopropionivorans: a novel player in syntrophic propionate oxidation during anaerobic digestion.</title>
        <authorList>
            <person name="Dyksma S."/>
        </authorList>
    </citation>
    <scope>NUCLEOTIDE SEQUENCE</scope>
    <source>
        <strain evidence="1">W5</strain>
    </source>
</reference>
<name>A0AC61QJZ6_9BACT</name>
<sequence length="393" mass="44905">MKAYKLKDNIYWVGAIDWNLRNFHGYITPRGSTYNAYLLIDEKVTLIDNVKYYLFDEMLARISDIIDPHKIDIIVQNHIEMDHSSGLPQLMKIIPEAKIYTNASAIKGLKLHYHQDWNFQEIKSGDSINIGKNDLTFLTTPMVHWPDNQVTYCPQEKLLFSNDAFGQHIASNERVESDFPLDIVLEEAKKYYANIVLPYSKQVQKVMEAVSSLEINMIAPSHGLIWTEHLPEILNAYNLWSNNITDNQKALVIYDTMWKSTEIIAYAIAQAFENKGIKAKLQNLQLTHISDIMTEVMDAKYICVGSPTINSSILPTVAAFMSYLQCLAPKDRIGLAFGSYGWSGQSVPMLHKMLGDDSGCGFKMLEPVKVQFIPDEEILNQIRENLERQLDNM</sequence>
<gene>
    <name evidence="1" type="ORF">E0946_02625</name>
</gene>
<keyword evidence="2" id="KW-1185">Reference proteome</keyword>
<proteinExistence type="predicted"/>
<dbReference type="EMBL" id="SMOG01000004">
    <property type="protein sequence ID" value="TDF73673.1"/>
    <property type="molecule type" value="Genomic_DNA"/>
</dbReference>
<protein>
    <submittedName>
        <fullName evidence="1">FprA family A-type flavoprotein</fullName>
    </submittedName>
</protein>
<dbReference type="Proteomes" id="UP000294588">
    <property type="component" value="Unassembled WGS sequence"/>
</dbReference>
<evidence type="ECO:0000313" key="2">
    <source>
        <dbReference type="Proteomes" id="UP000294588"/>
    </source>
</evidence>
<accession>A0AC61QJZ6</accession>
<evidence type="ECO:0000313" key="1">
    <source>
        <dbReference type="EMBL" id="TDF73673.1"/>
    </source>
</evidence>
<comment type="caution">
    <text evidence="1">The sequence shown here is derived from an EMBL/GenBank/DDBJ whole genome shotgun (WGS) entry which is preliminary data.</text>
</comment>